<evidence type="ECO:0000256" key="1">
    <source>
        <dbReference type="SAM" id="MobiDB-lite"/>
    </source>
</evidence>
<feature type="region of interest" description="Disordered" evidence="1">
    <location>
        <begin position="1"/>
        <end position="55"/>
    </location>
</feature>
<dbReference type="AlphaFoldDB" id="B0CWF4"/>
<dbReference type="GeneID" id="6071489"/>
<dbReference type="InParanoid" id="B0CWF4"/>
<sequence>MGPFENFKMHAPSPTPLQVDTRRRRKAESQQSPSLITPEPSPSPQPSPSDRSPQLDVITTPVLEQYGVSFNTLYKLLLCRVLHSKGYNFMAEPPWSQLPWRTATPPPIVGLQTFHDAIQCTIEVNGDDICGYITATKMAQLSTVDQTVKIIDISGFDLDAAHGLLHQAMATYMNDLNILPDKDIRTILPVFIETGIDQFLQPFNRKNFRKPFDPDPENKIYGILQHLILKTYKKGIQFMEQKESIPSAIFLLMMNSTLVLVESYQTPTGMIPNHQELWNSGGFLRNGYSGVQYKESSRSPVGISRDREPSGTNNIVANTSHQALYKLHYDGVTTERT</sequence>
<dbReference type="HOGENOM" id="CLU_824031_0_0_1"/>
<evidence type="ECO:0000313" key="2">
    <source>
        <dbReference type="EMBL" id="EDR13057.1"/>
    </source>
</evidence>
<dbReference type="RefSeq" id="XP_001875555.1">
    <property type="nucleotide sequence ID" value="XM_001875520.1"/>
</dbReference>
<proteinExistence type="predicted"/>
<dbReference type="OrthoDB" id="2690684at2759"/>
<evidence type="ECO:0000313" key="3">
    <source>
        <dbReference type="Proteomes" id="UP000001194"/>
    </source>
</evidence>
<dbReference type="Proteomes" id="UP000001194">
    <property type="component" value="Unassembled WGS sequence"/>
</dbReference>
<gene>
    <name evidence="2" type="ORF">LACBIDRAFT_322476</name>
</gene>
<dbReference type="KEGG" id="lbc:LACBIDRAFT_322476"/>
<organism evidence="3">
    <name type="scientific">Laccaria bicolor (strain S238N-H82 / ATCC MYA-4686)</name>
    <name type="common">Bicoloured deceiver</name>
    <name type="synonym">Laccaria laccata var. bicolor</name>
    <dbReference type="NCBI Taxonomy" id="486041"/>
    <lineage>
        <taxon>Eukaryota</taxon>
        <taxon>Fungi</taxon>
        <taxon>Dikarya</taxon>
        <taxon>Basidiomycota</taxon>
        <taxon>Agaricomycotina</taxon>
        <taxon>Agaricomycetes</taxon>
        <taxon>Agaricomycetidae</taxon>
        <taxon>Agaricales</taxon>
        <taxon>Agaricineae</taxon>
        <taxon>Hydnangiaceae</taxon>
        <taxon>Laccaria</taxon>
    </lineage>
</organism>
<keyword evidence="3" id="KW-1185">Reference proteome</keyword>
<protein>
    <submittedName>
        <fullName evidence="2">Predicted protein</fullName>
    </submittedName>
</protein>
<accession>B0CWF4</accession>
<name>B0CWF4_LACBS</name>
<reference evidence="2 3" key="1">
    <citation type="journal article" date="2008" name="Nature">
        <title>The genome of Laccaria bicolor provides insights into mycorrhizal symbiosis.</title>
        <authorList>
            <person name="Martin F."/>
            <person name="Aerts A."/>
            <person name="Ahren D."/>
            <person name="Brun A."/>
            <person name="Danchin E.G.J."/>
            <person name="Duchaussoy F."/>
            <person name="Gibon J."/>
            <person name="Kohler A."/>
            <person name="Lindquist E."/>
            <person name="Pereda V."/>
            <person name="Salamov A."/>
            <person name="Shapiro H.J."/>
            <person name="Wuyts J."/>
            <person name="Blaudez D."/>
            <person name="Buee M."/>
            <person name="Brokstein P."/>
            <person name="Canbaeck B."/>
            <person name="Cohen D."/>
            <person name="Courty P.E."/>
            <person name="Coutinho P.M."/>
            <person name="Delaruelle C."/>
            <person name="Detter J.C."/>
            <person name="Deveau A."/>
            <person name="DiFazio S."/>
            <person name="Duplessis S."/>
            <person name="Fraissinet-Tachet L."/>
            <person name="Lucic E."/>
            <person name="Frey-Klett P."/>
            <person name="Fourrey C."/>
            <person name="Feussner I."/>
            <person name="Gay G."/>
            <person name="Grimwood J."/>
            <person name="Hoegger P.J."/>
            <person name="Jain P."/>
            <person name="Kilaru S."/>
            <person name="Labbe J."/>
            <person name="Lin Y.C."/>
            <person name="Legue V."/>
            <person name="Le Tacon F."/>
            <person name="Marmeisse R."/>
            <person name="Melayah D."/>
            <person name="Montanini B."/>
            <person name="Muratet M."/>
            <person name="Nehls U."/>
            <person name="Niculita-Hirzel H."/>
            <person name="Oudot-Le Secq M.P."/>
            <person name="Peter M."/>
            <person name="Quesneville H."/>
            <person name="Rajashekar B."/>
            <person name="Reich M."/>
            <person name="Rouhier N."/>
            <person name="Schmutz J."/>
            <person name="Yin T."/>
            <person name="Chalot M."/>
            <person name="Henrissat B."/>
            <person name="Kuees U."/>
            <person name="Lucas S."/>
            <person name="Van de Peer Y."/>
            <person name="Podila G.K."/>
            <person name="Polle A."/>
            <person name="Pukkila P.J."/>
            <person name="Richardson P.M."/>
            <person name="Rouze P."/>
            <person name="Sanders I.R."/>
            <person name="Stajich J.E."/>
            <person name="Tunlid A."/>
            <person name="Tuskan G."/>
            <person name="Grigoriev I.V."/>
        </authorList>
    </citation>
    <scope>NUCLEOTIDE SEQUENCE [LARGE SCALE GENOMIC DNA]</scope>
    <source>
        <strain evidence="3">S238N-H82 / ATCC MYA-4686</strain>
    </source>
</reference>
<dbReference type="EMBL" id="DS547093">
    <property type="protein sequence ID" value="EDR13057.1"/>
    <property type="molecule type" value="Genomic_DNA"/>
</dbReference>